<protein>
    <submittedName>
        <fullName evidence="7">MauE/DoxX family redox-associated membrane protein</fullName>
    </submittedName>
</protein>
<keyword evidence="4 5" id="KW-0472">Membrane</keyword>
<gene>
    <name evidence="7" type="ORF">ACFQDO_12375</name>
</gene>
<organism evidence="7 8">
    <name type="scientific">Angustibacter luteus</name>
    <dbReference type="NCBI Taxonomy" id="658456"/>
    <lineage>
        <taxon>Bacteria</taxon>
        <taxon>Bacillati</taxon>
        <taxon>Actinomycetota</taxon>
        <taxon>Actinomycetes</taxon>
        <taxon>Kineosporiales</taxon>
        <taxon>Kineosporiaceae</taxon>
    </lineage>
</organism>
<feature type="transmembrane region" description="Helical" evidence="5">
    <location>
        <begin position="67"/>
        <end position="88"/>
    </location>
</feature>
<keyword evidence="3 5" id="KW-1133">Transmembrane helix</keyword>
<dbReference type="InterPro" id="IPR009908">
    <property type="entry name" value="Methylamine_util_MauE"/>
</dbReference>
<dbReference type="Proteomes" id="UP001596189">
    <property type="component" value="Unassembled WGS sequence"/>
</dbReference>
<feature type="transmembrane region" description="Helical" evidence="5">
    <location>
        <begin position="142"/>
        <end position="165"/>
    </location>
</feature>
<evidence type="ECO:0000256" key="5">
    <source>
        <dbReference type="SAM" id="Phobius"/>
    </source>
</evidence>
<proteinExistence type="predicted"/>
<evidence type="ECO:0000256" key="2">
    <source>
        <dbReference type="ARBA" id="ARBA00022692"/>
    </source>
</evidence>
<accession>A0ABW1JEY3</accession>
<feature type="transmembrane region" description="Helical" evidence="5">
    <location>
        <begin position="109"/>
        <end position="126"/>
    </location>
</feature>
<feature type="domain" description="Methylamine utilisation protein MauE" evidence="6">
    <location>
        <begin position="5"/>
        <end position="124"/>
    </location>
</feature>
<sequence>MGNIAVCAYLAAAVLLVLAGLPKLRDPLPLVRAVRSVGLPAGRTPVRAAAAAEVLGGVLALVRPGRLTAVLVAVAYLVFTGFVALALSRGGVLGSCGCFGRPDTPPTRAHLVVTGLLAASGVAVALDPPAGTWWAAATDDPALAVAVLGFAVLLTWLSYLVIAVLPTVTPSAVRSATAPQRG</sequence>
<keyword evidence="2 5" id="KW-0812">Transmembrane</keyword>
<dbReference type="RefSeq" id="WP_345715397.1">
    <property type="nucleotide sequence ID" value="NZ_BAABFP010000002.1"/>
</dbReference>
<evidence type="ECO:0000256" key="4">
    <source>
        <dbReference type="ARBA" id="ARBA00023136"/>
    </source>
</evidence>
<reference evidence="8" key="1">
    <citation type="journal article" date="2019" name="Int. J. Syst. Evol. Microbiol.">
        <title>The Global Catalogue of Microorganisms (GCM) 10K type strain sequencing project: providing services to taxonomists for standard genome sequencing and annotation.</title>
        <authorList>
            <consortium name="The Broad Institute Genomics Platform"/>
            <consortium name="The Broad Institute Genome Sequencing Center for Infectious Disease"/>
            <person name="Wu L."/>
            <person name="Ma J."/>
        </authorList>
    </citation>
    <scope>NUCLEOTIDE SEQUENCE [LARGE SCALE GENOMIC DNA]</scope>
    <source>
        <strain evidence="8">KACC 14249</strain>
    </source>
</reference>
<dbReference type="Pfam" id="PF07291">
    <property type="entry name" value="MauE"/>
    <property type="match status" value="1"/>
</dbReference>
<evidence type="ECO:0000256" key="1">
    <source>
        <dbReference type="ARBA" id="ARBA00004141"/>
    </source>
</evidence>
<dbReference type="EMBL" id="JBHSRD010000004">
    <property type="protein sequence ID" value="MFC6007922.1"/>
    <property type="molecule type" value="Genomic_DNA"/>
</dbReference>
<evidence type="ECO:0000313" key="8">
    <source>
        <dbReference type="Proteomes" id="UP001596189"/>
    </source>
</evidence>
<keyword evidence="8" id="KW-1185">Reference proteome</keyword>
<evidence type="ECO:0000256" key="3">
    <source>
        <dbReference type="ARBA" id="ARBA00022989"/>
    </source>
</evidence>
<comment type="caution">
    <text evidence="7">The sequence shown here is derived from an EMBL/GenBank/DDBJ whole genome shotgun (WGS) entry which is preliminary data.</text>
</comment>
<comment type="subcellular location">
    <subcellularLocation>
        <location evidence="1">Membrane</location>
        <topology evidence="1">Multi-pass membrane protein</topology>
    </subcellularLocation>
</comment>
<evidence type="ECO:0000259" key="6">
    <source>
        <dbReference type="Pfam" id="PF07291"/>
    </source>
</evidence>
<name>A0ABW1JEY3_9ACTN</name>
<evidence type="ECO:0000313" key="7">
    <source>
        <dbReference type="EMBL" id="MFC6007922.1"/>
    </source>
</evidence>